<sequence>MPSLCRRRTCPQQHQRRRHRRGFTLIELMIVVAIIGILGAVGLPLYQNYIVKARVGNALRSVDAVKTAVSVCIQEQGGVLTGCNASDRGVPAFTPTKEVASATVENGVIKATLADGIGSGVDGKTITFTPAPGSSSVVWTTTTTVTHADAAALIQKNNPPAAAGSASGAVL</sequence>
<reference evidence="5 6" key="1">
    <citation type="submission" date="2023-11" db="EMBL/GenBank/DDBJ databases">
        <title>Draft genome of Azohydromonas lata strain H1 (DSM1123), a polyhydroxyalkanoate producer.</title>
        <authorList>
            <person name="Traversa D."/>
            <person name="D'Addabbo P."/>
            <person name="Pazzani C."/>
            <person name="Manzari C."/>
            <person name="Chiara M."/>
            <person name="Scrascia M."/>
        </authorList>
    </citation>
    <scope>NUCLEOTIDE SEQUENCE [LARGE SCALE GENOMIC DNA]</scope>
    <source>
        <strain evidence="5 6">H1</strain>
    </source>
</reference>
<dbReference type="SUPFAM" id="SSF54523">
    <property type="entry name" value="Pili subunits"/>
    <property type="match status" value="1"/>
</dbReference>
<evidence type="ECO:0000256" key="2">
    <source>
        <dbReference type="ARBA" id="ARBA00022481"/>
    </source>
</evidence>
<evidence type="ECO:0000313" key="5">
    <source>
        <dbReference type="EMBL" id="MDZ5456448.1"/>
    </source>
</evidence>
<accession>A0ABU5IBH2</accession>
<comment type="similarity">
    <text evidence="1 3">Belongs to the N-Me-Phe pilin family.</text>
</comment>
<dbReference type="Pfam" id="PF00114">
    <property type="entry name" value="Pilin"/>
    <property type="match status" value="1"/>
</dbReference>
<dbReference type="PANTHER" id="PTHR30093">
    <property type="entry name" value="GENERAL SECRETION PATHWAY PROTEIN G"/>
    <property type="match status" value="1"/>
</dbReference>
<dbReference type="InterPro" id="IPR045584">
    <property type="entry name" value="Pilin-like"/>
</dbReference>
<evidence type="ECO:0000256" key="4">
    <source>
        <dbReference type="SAM" id="Phobius"/>
    </source>
</evidence>
<evidence type="ECO:0000256" key="3">
    <source>
        <dbReference type="RuleBase" id="RU000389"/>
    </source>
</evidence>
<feature type="transmembrane region" description="Helical" evidence="4">
    <location>
        <begin position="21"/>
        <end position="46"/>
    </location>
</feature>
<comment type="caution">
    <text evidence="5">The sequence shown here is derived from an EMBL/GenBank/DDBJ whole genome shotgun (WGS) entry which is preliminary data.</text>
</comment>
<dbReference type="EMBL" id="JAXOJX010000008">
    <property type="protein sequence ID" value="MDZ5456448.1"/>
    <property type="molecule type" value="Genomic_DNA"/>
</dbReference>
<dbReference type="Gene3D" id="3.30.700.10">
    <property type="entry name" value="Glycoprotein, Type 4 Pilin"/>
    <property type="match status" value="1"/>
</dbReference>
<protein>
    <submittedName>
        <fullName evidence="5">Pilin</fullName>
    </submittedName>
</protein>
<gene>
    <name evidence="5" type="ORF">SM757_07660</name>
</gene>
<evidence type="ECO:0000313" key="6">
    <source>
        <dbReference type="Proteomes" id="UP001293718"/>
    </source>
</evidence>
<dbReference type="PANTHER" id="PTHR30093:SF34">
    <property type="entry name" value="PREPILIN PEPTIDASE-DEPENDENT PROTEIN D"/>
    <property type="match status" value="1"/>
</dbReference>
<keyword evidence="2" id="KW-0488">Methylation</keyword>
<name>A0ABU5IBH2_9BURK</name>
<dbReference type="PROSITE" id="PS00409">
    <property type="entry name" value="PROKAR_NTER_METHYL"/>
    <property type="match status" value="1"/>
</dbReference>
<evidence type="ECO:0000256" key="1">
    <source>
        <dbReference type="ARBA" id="ARBA00005233"/>
    </source>
</evidence>
<organism evidence="5 6">
    <name type="scientific">Azohydromonas lata</name>
    <dbReference type="NCBI Taxonomy" id="45677"/>
    <lineage>
        <taxon>Bacteria</taxon>
        <taxon>Pseudomonadati</taxon>
        <taxon>Pseudomonadota</taxon>
        <taxon>Betaproteobacteria</taxon>
        <taxon>Burkholderiales</taxon>
        <taxon>Sphaerotilaceae</taxon>
        <taxon>Azohydromonas</taxon>
    </lineage>
</organism>
<keyword evidence="4" id="KW-0472">Membrane</keyword>
<keyword evidence="6" id="KW-1185">Reference proteome</keyword>
<keyword evidence="3" id="KW-0281">Fimbrium</keyword>
<dbReference type="InterPro" id="IPR012902">
    <property type="entry name" value="N_methyl_site"/>
</dbReference>
<dbReference type="NCBIfam" id="TIGR02532">
    <property type="entry name" value="IV_pilin_GFxxxE"/>
    <property type="match status" value="1"/>
</dbReference>
<keyword evidence="4" id="KW-1133">Transmembrane helix</keyword>
<proteinExistence type="inferred from homology"/>
<dbReference type="InterPro" id="IPR001082">
    <property type="entry name" value="Pilin"/>
</dbReference>
<dbReference type="RefSeq" id="WP_322464992.1">
    <property type="nucleotide sequence ID" value="NZ_JAXOJX010000008.1"/>
</dbReference>
<dbReference type="Proteomes" id="UP001293718">
    <property type="component" value="Unassembled WGS sequence"/>
</dbReference>
<keyword evidence="4" id="KW-0812">Transmembrane</keyword>
<dbReference type="Pfam" id="PF07963">
    <property type="entry name" value="N_methyl"/>
    <property type="match status" value="1"/>
</dbReference>